<gene>
    <name evidence="3" type="ORF">HMPREF9134_01361</name>
</gene>
<evidence type="ECO:0000313" key="4">
    <source>
        <dbReference type="Proteomes" id="UP000010408"/>
    </source>
</evidence>
<feature type="compositionally biased region" description="Polar residues" evidence="1">
    <location>
        <begin position="123"/>
        <end position="133"/>
    </location>
</feature>
<dbReference type="HOGENOM" id="CLU_049728_0_0_10"/>
<feature type="domain" description="Smr" evidence="2">
    <location>
        <begin position="350"/>
        <end position="414"/>
    </location>
</feature>
<organism evidence="3 4">
    <name type="scientific">Porphyromonas catoniae F0037</name>
    <dbReference type="NCBI Taxonomy" id="1127696"/>
    <lineage>
        <taxon>Bacteria</taxon>
        <taxon>Pseudomonadati</taxon>
        <taxon>Bacteroidota</taxon>
        <taxon>Bacteroidia</taxon>
        <taxon>Bacteroidales</taxon>
        <taxon>Porphyromonadaceae</taxon>
        <taxon>Porphyromonas</taxon>
    </lineage>
</organism>
<dbReference type="Gene3D" id="3.30.1370.110">
    <property type="match status" value="1"/>
</dbReference>
<name>L1NAS1_9PORP</name>
<protein>
    <recommendedName>
        <fullName evidence="2">Smr domain-containing protein</fullName>
    </recommendedName>
</protein>
<dbReference type="PROSITE" id="PS50828">
    <property type="entry name" value="SMR"/>
    <property type="match status" value="1"/>
</dbReference>
<dbReference type="SUPFAM" id="SSF158949">
    <property type="entry name" value="Smr-associated domain-like"/>
    <property type="match status" value="1"/>
</dbReference>
<feature type="region of interest" description="Disordered" evidence="1">
    <location>
        <begin position="295"/>
        <end position="323"/>
    </location>
</feature>
<dbReference type="Gene3D" id="2.60.40.1600">
    <property type="entry name" value="Smr-associated-like"/>
    <property type="match status" value="1"/>
</dbReference>
<dbReference type="STRING" id="1127696.HMPREF9134_01361"/>
<evidence type="ECO:0000259" key="2">
    <source>
        <dbReference type="PROSITE" id="PS50828"/>
    </source>
</evidence>
<dbReference type="AlphaFoldDB" id="L1NAS1"/>
<dbReference type="Pfam" id="PF09640">
    <property type="entry name" value="DUF2027"/>
    <property type="match status" value="1"/>
</dbReference>
<comment type="caution">
    <text evidence="3">The sequence shown here is derived from an EMBL/GenBank/DDBJ whole genome shotgun (WGS) entry which is preliminary data.</text>
</comment>
<evidence type="ECO:0000313" key="3">
    <source>
        <dbReference type="EMBL" id="EKY00624.1"/>
    </source>
</evidence>
<dbReference type="RefSeq" id="WP_005467441.1">
    <property type="nucleotide sequence ID" value="NZ_KB291032.1"/>
</dbReference>
<dbReference type="Proteomes" id="UP000010408">
    <property type="component" value="Unassembled WGS sequence"/>
</dbReference>
<dbReference type="InterPro" id="IPR002625">
    <property type="entry name" value="Smr_dom"/>
</dbReference>
<feature type="region of interest" description="Disordered" evidence="1">
    <location>
        <begin position="69"/>
        <end position="137"/>
    </location>
</feature>
<reference evidence="3 4" key="1">
    <citation type="submission" date="2012-05" db="EMBL/GenBank/DDBJ databases">
        <authorList>
            <person name="Weinstock G."/>
            <person name="Sodergren E."/>
            <person name="Lobos E.A."/>
            <person name="Fulton L."/>
            <person name="Fulton R."/>
            <person name="Courtney L."/>
            <person name="Fronick C."/>
            <person name="O'Laughlin M."/>
            <person name="Godfrey J."/>
            <person name="Wilson R.M."/>
            <person name="Miner T."/>
            <person name="Farmer C."/>
            <person name="Delehaunty K."/>
            <person name="Cordes M."/>
            <person name="Minx P."/>
            <person name="Tomlinson C."/>
            <person name="Chen J."/>
            <person name="Wollam A."/>
            <person name="Pepin K.H."/>
            <person name="Bhonagiri V."/>
            <person name="Zhang X."/>
            <person name="Suruliraj S."/>
            <person name="Warren W."/>
            <person name="Mitreva M."/>
            <person name="Mardis E.R."/>
            <person name="Wilson R.K."/>
        </authorList>
    </citation>
    <scope>NUCLEOTIDE SEQUENCE [LARGE SCALE GENOMIC DNA]</scope>
    <source>
        <strain evidence="3 4">F0037</strain>
    </source>
</reference>
<dbReference type="InterPro" id="IPR036781">
    <property type="entry name" value="Smr_assoc-like_sf"/>
</dbReference>
<dbReference type="Pfam" id="PF01713">
    <property type="entry name" value="Smr"/>
    <property type="match status" value="1"/>
</dbReference>
<proteinExistence type="predicted"/>
<dbReference type="InterPro" id="IPR018598">
    <property type="entry name" value="DUF2027"/>
</dbReference>
<accession>L1NAS1</accession>
<feature type="compositionally biased region" description="Basic and acidic residues" evidence="1">
    <location>
        <begin position="295"/>
        <end position="321"/>
    </location>
</feature>
<dbReference type="PATRIC" id="fig|1127696.3.peg.1229"/>
<dbReference type="eggNOG" id="COG1193">
    <property type="taxonomic scope" value="Bacteria"/>
</dbReference>
<feature type="compositionally biased region" description="Polar residues" evidence="1">
    <location>
        <begin position="74"/>
        <end position="90"/>
    </location>
</feature>
<dbReference type="InterPro" id="IPR036063">
    <property type="entry name" value="Smr_dom_sf"/>
</dbReference>
<sequence length="414" mass="46355">MNNPHNVRVGSEVRFLNAVGGGRVARITGDTAWVEDEDGFEIPTPLKDCVVVEKDDTFIPAIRPPKVIQDKLKSSSSGEELGRTQGNASHSTRKGIPVTSREVSSQPQERYPRNPKGGIPVTSEGSPAQTLGQSPHLPTKGLPYTYLPDHSELSVYLAFLPIDRTQLGLTSYEAYLVNKSNYCLFFTYLSSVGTSYKLRASGVIEPNGDAFLEEFTPASLNDLEQLALQLTPYDDQRPFKLLSPELVRLRLDARKFFKLHSFTENEFFQDDALLIPVLEGGRATEELKVETAKLEEALKSPSTKEKGPPHEKQPSPKRNPDEPLVIDLHAHSLLETTAGMSSADIHEYQIEYFHRIMQEELPHKGRKVIFIHGKGDGVLRSSIERELKHKYKSCTYQDASFREYGYGATQVTIR</sequence>
<dbReference type="EMBL" id="AMEQ01000037">
    <property type="protein sequence ID" value="EKY00624.1"/>
    <property type="molecule type" value="Genomic_DNA"/>
</dbReference>
<evidence type="ECO:0000256" key="1">
    <source>
        <dbReference type="SAM" id="MobiDB-lite"/>
    </source>
</evidence>